<dbReference type="Proteomes" id="UP001482620">
    <property type="component" value="Unassembled WGS sequence"/>
</dbReference>
<name>A0ABV0TRP6_9TELE</name>
<reference evidence="2 3" key="1">
    <citation type="submission" date="2021-06" db="EMBL/GenBank/DDBJ databases">
        <authorList>
            <person name="Palmer J.M."/>
        </authorList>
    </citation>
    <scope>NUCLEOTIDE SEQUENCE [LARGE SCALE GENOMIC DNA]</scope>
    <source>
        <strain evidence="3">if_2019</strain>
        <tissue evidence="2">Muscle</tissue>
    </source>
</reference>
<evidence type="ECO:0000313" key="3">
    <source>
        <dbReference type="Proteomes" id="UP001482620"/>
    </source>
</evidence>
<accession>A0ABV0TRP6</accession>
<protein>
    <submittedName>
        <fullName evidence="2">Uncharacterized protein</fullName>
    </submittedName>
</protein>
<feature type="region of interest" description="Disordered" evidence="1">
    <location>
        <begin position="65"/>
        <end position="87"/>
    </location>
</feature>
<comment type="caution">
    <text evidence="2">The sequence shown here is derived from an EMBL/GenBank/DDBJ whole genome shotgun (WGS) entry which is preliminary data.</text>
</comment>
<sequence length="101" mass="11464">DAFLSAGEFDDVCLLCTHTSVLQAEIVKRLNAICAQVIPFLSQEVRVENACHLELRNRWVRERMGGRKDDGENCEEDSDAKREKYTDTHINAQTNTQIILG</sequence>
<gene>
    <name evidence="2" type="ORF">ILYODFUR_036941</name>
</gene>
<proteinExistence type="predicted"/>
<keyword evidence="3" id="KW-1185">Reference proteome</keyword>
<dbReference type="EMBL" id="JAHRIQ010042561">
    <property type="protein sequence ID" value="MEQ2234980.1"/>
    <property type="molecule type" value="Genomic_DNA"/>
</dbReference>
<evidence type="ECO:0000313" key="2">
    <source>
        <dbReference type="EMBL" id="MEQ2234980.1"/>
    </source>
</evidence>
<organism evidence="2 3">
    <name type="scientific">Ilyodon furcidens</name>
    <name type="common">goldbreast splitfin</name>
    <dbReference type="NCBI Taxonomy" id="33524"/>
    <lineage>
        <taxon>Eukaryota</taxon>
        <taxon>Metazoa</taxon>
        <taxon>Chordata</taxon>
        <taxon>Craniata</taxon>
        <taxon>Vertebrata</taxon>
        <taxon>Euteleostomi</taxon>
        <taxon>Actinopterygii</taxon>
        <taxon>Neopterygii</taxon>
        <taxon>Teleostei</taxon>
        <taxon>Neoteleostei</taxon>
        <taxon>Acanthomorphata</taxon>
        <taxon>Ovalentaria</taxon>
        <taxon>Atherinomorphae</taxon>
        <taxon>Cyprinodontiformes</taxon>
        <taxon>Goodeidae</taxon>
        <taxon>Ilyodon</taxon>
    </lineage>
</organism>
<evidence type="ECO:0000256" key="1">
    <source>
        <dbReference type="SAM" id="MobiDB-lite"/>
    </source>
</evidence>
<feature type="non-terminal residue" evidence="2">
    <location>
        <position position="1"/>
    </location>
</feature>